<dbReference type="AlphaFoldDB" id="A0A5P1FCR1"/>
<keyword evidence="7" id="KW-0449">Lipoprotein</keyword>
<evidence type="ECO:0000256" key="6">
    <source>
        <dbReference type="ARBA" id="ARBA00023180"/>
    </source>
</evidence>
<evidence type="ECO:0000313" key="11">
    <source>
        <dbReference type="Proteomes" id="UP000243459"/>
    </source>
</evidence>
<dbReference type="GO" id="GO:0006869">
    <property type="term" value="P:lipid transport"/>
    <property type="evidence" value="ECO:0007669"/>
    <property type="project" value="InterPro"/>
</dbReference>
<sequence>MQPRVFFLCSAAVAATLLFVGASAQSNTCTNTITSLAPCLNYISGNSTTPSDQCCRQLRSVVQSDPQCLCMVINGGASSLGIEVNQTQALALPGACNEQTPPLSQCNVTNGFAPADAPSGGDIVEVPVFLLFSLLLAMAYLSSSPTSF</sequence>
<comment type="similarity">
    <text evidence="2">Belongs to the plant LTP family.</text>
</comment>
<dbReference type="GO" id="GO:0008289">
    <property type="term" value="F:lipid binding"/>
    <property type="evidence" value="ECO:0007669"/>
    <property type="project" value="InterPro"/>
</dbReference>
<keyword evidence="6" id="KW-0325">Glycoprotein</keyword>
<keyword evidence="4 8" id="KW-0732">Signal</keyword>
<keyword evidence="11" id="KW-1185">Reference proteome</keyword>
<dbReference type="EMBL" id="CM007383">
    <property type="protein sequence ID" value="ONK74340.1"/>
    <property type="molecule type" value="Genomic_DNA"/>
</dbReference>
<dbReference type="InterPro" id="IPR043325">
    <property type="entry name" value="LTSS"/>
</dbReference>
<dbReference type="GO" id="GO:0098552">
    <property type="term" value="C:side of membrane"/>
    <property type="evidence" value="ECO:0007669"/>
    <property type="project" value="UniProtKB-KW"/>
</dbReference>
<evidence type="ECO:0000313" key="10">
    <source>
        <dbReference type="EMBL" id="ONK74340.1"/>
    </source>
</evidence>
<evidence type="ECO:0000256" key="1">
    <source>
        <dbReference type="ARBA" id="ARBA00004609"/>
    </source>
</evidence>
<keyword evidence="5" id="KW-1015">Disulfide bond</keyword>
<dbReference type="CDD" id="cd00010">
    <property type="entry name" value="AAI_LTSS"/>
    <property type="match status" value="1"/>
</dbReference>
<dbReference type="PANTHER" id="PTHR33044">
    <property type="entry name" value="BIFUNCTIONAL INHIBITOR/LIPID-TRANSFER PROTEIN/SEED STORAGE 2S ALBUMIN SUPERFAMILY PROTEIN-RELATED"/>
    <property type="match status" value="1"/>
</dbReference>
<dbReference type="Gramene" id="ONK74340">
    <property type="protein sequence ID" value="ONK74340"/>
    <property type="gene ID" value="A4U43_C03F5230"/>
</dbReference>
<feature type="chain" id="PRO_5024326407" description="Bifunctional inhibitor/plant lipid transfer protein/seed storage helical domain-containing protein" evidence="8">
    <location>
        <begin position="25"/>
        <end position="148"/>
    </location>
</feature>
<feature type="signal peptide" evidence="8">
    <location>
        <begin position="1"/>
        <end position="24"/>
    </location>
</feature>
<keyword evidence="3" id="KW-0336">GPI-anchor</keyword>
<dbReference type="Proteomes" id="UP000243459">
    <property type="component" value="Chromosome 3"/>
</dbReference>
<evidence type="ECO:0000256" key="4">
    <source>
        <dbReference type="ARBA" id="ARBA00022729"/>
    </source>
</evidence>
<dbReference type="Gene3D" id="1.10.110.10">
    <property type="entry name" value="Plant lipid-transfer and hydrophobic proteins"/>
    <property type="match status" value="1"/>
</dbReference>
<evidence type="ECO:0000256" key="5">
    <source>
        <dbReference type="ARBA" id="ARBA00023157"/>
    </source>
</evidence>
<feature type="domain" description="Bifunctional inhibitor/plant lipid transfer protein/seed storage helical" evidence="9">
    <location>
        <begin position="29"/>
        <end position="106"/>
    </location>
</feature>
<protein>
    <recommendedName>
        <fullName evidence="9">Bifunctional inhibitor/plant lipid transfer protein/seed storage helical domain-containing protein</fullName>
    </recommendedName>
</protein>
<dbReference type="InterPro" id="IPR000528">
    <property type="entry name" value="Plant_nsLTP"/>
</dbReference>
<accession>A0A5P1FCR1</accession>
<proteinExistence type="inferred from homology"/>
<organism evidence="10 11">
    <name type="scientific">Asparagus officinalis</name>
    <name type="common">Garden asparagus</name>
    <dbReference type="NCBI Taxonomy" id="4686"/>
    <lineage>
        <taxon>Eukaryota</taxon>
        <taxon>Viridiplantae</taxon>
        <taxon>Streptophyta</taxon>
        <taxon>Embryophyta</taxon>
        <taxon>Tracheophyta</taxon>
        <taxon>Spermatophyta</taxon>
        <taxon>Magnoliopsida</taxon>
        <taxon>Liliopsida</taxon>
        <taxon>Asparagales</taxon>
        <taxon>Asparagaceae</taxon>
        <taxon>Asparagoideae</taxon>
        <taxon>Asparagus</taxon>
    </lineage>
</organism>
<dbReference type="SUPFAM" id="SSF47699">
    <property type="entry name" value="Bifunctional inhibitor/lipid-transfer protein/seed storage 2S albumin"/>
    <property type="match status" value="1"/>
</dbReference>
<dbReference type="PRINTS" id="PR00382">
    <property type="entry name" value="LIPIDTRNSFER"/>
</dbReference>
<evidence type="ECO:0000256" key="3">
    <source>
        <dbReference type="ARBA" id="ARBA00022622"/>
    </source>
</evidence>
<dbReference type="OrthoDB" id="911994at2759"/>
<dbReference type="SMART" id="SM00499">
    <property type="entry name" value="AAI"/>
    <property type="match status" value="1"/>
</dbReference>
<gene>
    <name evidence="10" type="ORF">A4U43_C03F5230</name>
</gene>
<keyword evidence="3" id="KW-0472">Membrane</keyword>
<evidence type="ECO:0000256" key="7">
    <source>
        <dbReference type="ARBA" id="ARBA00023288"/>
    </source>
</evidence>
<evidence type="ECO:0000256" key="8">
    <source>
        <dbReference type="SAM" id="SignalP"/>
    </source>
</evidence>
<evidence type="ECO:0000259" key="9">
    <source>
        <dbReference type="SMART" id="SM00499"/>
    </source>
</evidence>
<reference evidence="11" key="1">
    <citation type="journal article" date="2017" name="Nat. Commun.">
        <title>The asparagus genome sheds light on the origin and evolution of a young Y chromosome.</title>
        <authorList>
            <person name="Harkess A."/>
            <person name="Zhou J."/>
            <person name="Xu C."/>
            <person name="Bowers J.E."/>
            <person name="Van der Hulst R."/>
            <person name="Ayyampalayam S."/>
            <person name="Mercati F."/>
            <person name="Riccardi P."/>
            <person name="McKain M.R."/>
            <person name="Kakrana A."/>
            <person name="Tang H."/>
            <person name="Ray J."/>
            <person name="Groenendijk J."/>
            <person name="Arikit S."/>
            <person name="Mathioni S.M."/>
            <person name="Nakano M."/>
            <person name="Shan H."/>
            <person name="Telgmann-Rauber A."/>
            <person name="Kanno A."/>
            <person name="Yue Z."/>
            <person name="Chen H."/>
            <person name="Li W."/>
            <person name="Chen Y."/>
            <person name="Xu X."/>
            <person name="Zhang Y."/>
            <person name="Luo S."/>
            <person name="Chen H."/>
            <person name="Gao J."/>
            <person name="Mao Z."/>
            <person name="Pires J.C."/>
            <person name="Luo M."/>
            <person name="Kudrna D."/>
            <person name="Wing R.A."/>
            <person name="Meyers B.C."/>
            <person name="Yi K."/>
            <person name="Kong H."/>
            <person name="Lavrijsen P."/>
            <person name="Sunseri F."/>
            <person name="Falavigna A."/>
            <person name="Ye Y."/>
            <person name="Leebens-Mack J.H."/>
            <person name="Chen G."/>
        </authorList>
    </citation>
    <scope>NUCLEOTIDE SEQUENCE [LARGE SCALE GENOMIC DNA]</scope>
    <source>
        <strain evidence="11">cv. DH0086</strain>
    </source>
</reference>
<dbReference type="OMA" id="NTCTNTI"/>
<dbReference type="InterPro" id="IPR036312">
    <property type="entry name" value="Bifun_inhib/LTP/seed_sf"/>
</dbReference>
<name>A0A5P1FCR1_ASPOF</name>
<dbReference type="InterPro" id="IPR016140">
    <property type="entry name" value="Bifunc_inhib/LTP/seed_store"/>
</dbReference>
<dbReference type="Pfam" id="PF14368">
    <property type="entry name" value="LTP_2"/>
    <property type="match status" value="1"/>
</dbReference>
<evidence type="ECO:0000256" key="2">
    <source>
        <dbReference type="ARBA" id="ARBA00009748"/>
    </source>
</evidence>
<comment type="subcellular location">
    <subcellularLocation>
        <location evidence="1">Cell membrane</location>
        <topology evidence="1">Lipid-anchor</topology>
        <topology evidence="1">GPI-anchor</topology>
    </subcellularLocation>
</comment>
<dbReference type="GO" id="GO:0005886">
    <property type="term" value="C:plasma membrane"/>
    <property type="evidence" value="ECO:0007669"/>
    <property type="project" value="UniProtKB-SubCell"/>
</dbReference>
<dbReference type="FunFam" id="1.10.110.10:FF:000001">
    <property type="entry name" value="Bifunctional inhibitor/lipid-transfer protein/seed storage 2S albumin superfamily protein"/>
    <property type="match status" value="1"/>
</dbReference>